<gene>
    <name evidence="2" type="ORF">PLA107_017685</name>
</gene>
<evidence type="ECO:0000313" key="3">
    <source>
        <dbReference type="Proteomes" id="UP000006426"/>
    </source>
</evidence>
<organism evidence="2 3">
    <name type="scientific">Pseudomonas amygdali pv. lachrymans str. M301315</name>
    <dbReference type="NCBI Taxonomy" id="629260"/>
    <lineage>
        <taxon>Bacteria</taxon>
        <taxon>Pseudomonadati</taxon>
        <taxon>Pseudomonadota</taxon>
        <taxon>Gammaproteobacteria</taxon>
        <taxon>Pseudomonadales</taxon>
        <taxon>Pseudomonadaceae</taxon>
        <taxon>Pseudomonas</taxon>
        <taxon>Pseudomonas amygdali</taxon>
    </lineage>
</organism>
<dbReference type="AlphaFoldDB" id="A0AAD0PRU9"/>
<proteinExistence type="predicted"/>
<accession>A0AAD0PRU9</accession>
<reference evidence="2 3" key="1">
    <citation type="journal article" date="2011" name="PLoS Pathog.">
        <title>Dynamic evolution of pathogenicity revealed by sequencing and comparative genomics of 19 Pseudomonas syringae isolates.</title>
        <authorList>
            <person name="Baltrus D.A."/>
            <person name="Nishimura M.T."/>
            <person name="Romanchuk A."/>
            <person name="Chang J.H."/>
            <person name="Mukhtar M.S."/>
            <person name="Cherkis K."/>
            <person name="Roach J."/>
            <person name="Grant S.R."/>
            <person name="Jones C.D."/>
            <person name="Dangl J.L."/>
        </authorList>
    </citation>
    <scope>NUCLEOTIDE SEQUENCE [LARGE SCALE GENOMIC DNA]</scope>
    <source>
        <strain evidence="2 3">M301315</strain>
    </source>
</reference>
<dbReference type="InterPro" id="IPR022225">
    <property type="entry name" value="Phage_tail_fibre_N"/>
</dbReference>
<dbReference type="Proteomes" id="UP000006426">
    <property type="component" value="Chromosome"/>
</dbReference>
<dbReference type="EMBL" id="CP031225">
    <property type="protein sequence ID" value="AXH56920.1"/>
    <property type="molecule type" value="Genomic_DNA"/>
</dbReference>
<name>A0AAD0PRU9_PSEAV</name>
<evidence type="ECO:0000313" key="2">
    <source>
        <dbReference type="EMBL" id="AXH56920.1"/>
    </source>
</evidence>
<dbReference type="RefSeq" id="WP_005743493.1">
    <property type="nucleotide sequence ID" value="NZ_CP031225.1"/>
</dbReference>
<dbReference type="Pfam" id="PF12571">
    <property type="entry name" value="Phage_tail_fib"/>
    <property type="match status" value="1"/>
</dbReference>
<evidence type="ECO:0000259" key="1">
    <source>
        <dbReference type="Pfam" id="PF12571"/>
    </source>
</evidence>
<feature type="domain" description="Phage tail fibre protein N-terminal" evidence="1">
    <location>
        <begin position="3"/>
        <end position="158"/>
    </location>
</feature>
<sequence>MAASITLAGEKVIAQKQAANLPLSVARFVLANVPDLNVTGPVNRAGLKPPASQIVYTANVTQQGYVNPNQVVYSLMMGTDTGDFDWNWIGLETSDDVLLSVAYVPVQQKRKNVLPDQIGNNVTRNFLVVFDGAQQLTGIKIDASTWQFDYTARMKGIDERERRSNRDMFGRACFFGSALQLQQTGNTYRLAPGVAYVDGIRLQLAESLPVTVPSVPTRAWLDVALQRELNDVVATFKVVFGLEARPDYNDSASTRHYVEPLADITGSSTVVDLRSVEPIAADLVRHFAARTGDYQQLRARATTKGDVGLGNLPNAISDDVASDSSSVLASTKMVAGIRSALNLVITAIVNGTTTVGKAARLATARTLRFNGAATGSGTYDGSADTEISLTLADSGVGAGSYTKVTVNAKGLVTAGSTPTTLGGFGITDGYTKTEAYTTFIKQGGGIGQLSSRLNIGWSSTGLRLTVEGEDLGRIWTETAFNPNNKADRAATLAGYGIADAYTTSQVNNLLNQRVLADTITTAGFASGDLDWPYFRSTGNTVVSLQRRLGFTPVQQGGGNGQGNNQIILGWGLGGAGIRAQIDATDIGVLWGERNFYRPDVNNFLAVQIQGTSVQLPAGGTWCYSLMHYYSGGAGVVGKSGQAAGGTVIQFSGGSTIYGFAWRYTT</sequence>
<protein>
    <submittedName>
        <fullName evidence="2">Phage tail protein</fullName>
    </submittedName>
</protein>